<proteinExistence type="predicted"/>
<accession>A0ABD3SGN3</accession>
<evidence type="ECO:0000256" key="1">
    <source>
        <dbReference type="SAM" id="MobiDB-lite"/>
    </source>
</evidence>
<gene>
    <name evidence="2" type="ORF">ACHAXA_005568</name>
</gene>
<comment type="caution">
    <text evidence="2">The sequence shown here is derived from an EMBL/GenBank/DDBJ whole genome shotgun (WGS) entry which is preliminary data.</text>
</comment>
<reference evidence="2 3" key="1">
    <citation type="submission" date="2024-10" db="EMBL/GenBank/DDBJ databases">
        <title>Updated reference genomes for cyclostephanoid diatoms.</title>
        <authorList>
            <person name="Roberts W.R."/>
            <person name="Alverson A.J."/>
        </authorList>
    </citation>
    <scope>NUCLEOTIDE SEQUENCE [LARGE SCALE GENOMIC DNA]</scope>
    <source>
        <strain evidence="2 3">AJA228-03</strain>
    </source>
</reference>
<organism evidence="2 3">
    <name type="scientific">Cyclostephanos tholiformis</name>
    <dbReference type="NCBI Taxonomy" id="382380"/>
    <lineage>
        <taxon>Eukaryota</taxon>
        <taxon>Sar</taxon>
        <taxon>Stramenopiles</taxon>
        <taxon>Ochrophyta</taxon>
        <taxon>Bacillariophyta</taxon>
        <taxon>Coscinodiscophyceae</taxon>
        <taxon>Thalassiosirophycidae</taxon>
        <taxon>Stephanodiscales</taxon>
        <taxon>Stephanodiscaceae</taxon>
        <taxon>Cyclostephanos</taxon>
    </lineage>
</organism>
<dbReference type="EMBL" id="JALLPB020000033">
    <property type="protein sequence ID" value="KAL3823587.1"/>
    <property type="molecule type" value="Genomic_DNA"/>
</dbReference>
<dbReference type="Proteomes" id="UP001530377">
    <property type="component" value="Unassembled WGS sequence"/>
</dbReference>
<keyword evidence="3" id="KW-1185">Reference proteome</keyword>
<sequence>MYCDRRRFAVGAVVLSCCARNSALAFSTNPAPHRRPSLFGASSIDMSSDRRHPRRHHHLDYRGGVPSCAPMHWPKLFQLQGGEGNAKYPSLSLSMTSDADTIDSKFEKMNEDDDQVIAFMDPSMTRGIDCYVDSYATVDGVEYTIGSPCDYAVALCFFEGDDEQLVPIELDDPLMDEIFPIAEGIIEEEFGEELVLLRTPQTLTLVGELEESELNDEEDDDESDEDGDDGDVDEAEEEVEILVSFEEDGREYHLVRLLDPVLLVGKIGVENTRILLTPEESDTVMPKLEAMFMNYQDQRDGILDSEFL</sequence>
<evidence type="ECO:0000313" key="3">
    <source>
        <dbReference type="Proteomes" id="UP001530377"/>
    </source>
</evidence>
<name>A0ABD3SGN3_9STRA</name>
<dbReference type="InterPro" id="IPR022203">
    <property type="entry name" value="DUF3727"/>
</dbReference>
<feature type="region of interest" description="Disordered" evidence="1">
    <location>
        <begin position="207"/>
        <end position="233"/>
    </location>
</feature>
<protein>
    <submittedName>
        <fullName evidence="2">Uncharacterized protein</fullName>
    </submittedName>
</protein>
<dbReference type="Pfam" id="PF12527">
    <property type="entry name" value="DUF3727"/>
    <property type="match status" value="1"/>
</dbReference>
<evidence type="ECO:0000313" key="2">
    <source>
        <dbReference type="EMBL" id="KAL3823587.1"/>
    </source>
</evidence>
<dbReference type="AlphaFoldDB" id="A0ABD3SGN3"/>
<feature type="compositionally biased region" description="Acidic residues" evidence="1">
    <location>
        <begin position="208"/>
        <end position="233"/>
    </location>
</feature>